<comment type="caution">
    <text evidence="1">The sequence shown here is derived from an EMBL/GenBank/DDBJ whole genome shotgun (WGS) entry which is preliminary data.</text>
</comment>
<sequence>MKQFVWVSPIEDVISKWPGEKQHFFHQRLQYIARRLCMTICHLCCSPDALINSLECLQAEGYARKSLL</sequence>
<proteinExistence type="predicted"/>
<accession>G9P3H8</accession>
<keyword evidence="2" id="KW-1185">Reference proteome</keyword>
<dbReference type="Proteomes" id="UP000005426">
    <property type="component" value="Unassembled WGS sequence"/>
</dbReference>
<evidence type="ECO:0000313" key="1">
    <source>
        <dbReference type="EMBL" id="EHK42936.1"/>
    </source>
</evidence>
<reference evidence="1 2" key="1">
    <citation type="journal article" date="2011" name="Genome Biol.">
        <title>Comparative genome sequence analysis underscores mycoparasitism as the ancestral life style of Trichoderma.</title>
        <authorList>
            <person name="Kubicek C.P."/>
            <person name="Herrera-Estrella A."/>
            <person name="Seidl-Seiboth V."/>
            <person name="Martinez D.A."/>
            <person name="Druzhinina I.S."/>
            <person name="Thon M."/>
            <person name="Zeilinger S."/>
            <person name="Casas-Flores S."/>
            <person name="Horwitz B.A."/>
            <person name="Mukherjee P.K."/>
            <person name="Mukherjee M."/>
            <person name="Kredics L."/>
            <person name="Alcaraz L.D."/>
            <person name="Aerts A."/>
            <person name="Antal Z."/>
            <person name="Atanasova L."/>
            <person name="Cervantes-Badillo M.G."/>
            <person name="Challacombe J."/>
            <person name="Chertkov O."/>
            <person name="McCluskey K."/>
            <person name="Coulpier F."/>
            <person name="Deshpande N."/>
            <person name="von Doehren H."/>
            <person name="Ebbole D.J."/>
            <person name="Esquivel-Naranjo E.U."/>
            <person name="Fekete E."/>
            <person name="Flipphi M."/>
            <person name="Glaser F."/>
            <person name="Gomez-Rodriguez E.Y."/>
            <person name="Gruber S."/>
            <person name="Han C."/>
            <person name="Henrissat B."/>
            <person name="Hermosa R."/>
            <person name="Hernandez-Onate M."/>
            <person name="Karaffa L."/>
            <person name="Kosti I."/>
            <person name="Le Crom S."/>
            <person name="Lindquist E."/>
            <person name="Lucas S."/>
            <person name="Luebeck M."/>
            <person name="Luebeck P.S."/>
            <person name="Margeot A."/>
            <person name="Metz B."/>
            <person name="Misra M."/>
            <person name="Nevalainen H."/>
            <person name="Omann M."/>
            <person name="Packer N."/>
            <person name="Perrone G."/>
            <person name="Uresti-Rivera E.E."/>
            <person name="Salamov A."/>
            <person name="Schmoll M."/>
            <person name="Seiboth B."/>
            <person name="Shapiro H."/>
            <person name="Sukno S."/>
            <person name="Tamayo-Ramos J.A."/>
            <person name="Tisch D."/>
            <person name="Wiest A."/>
            <person name="Wilkinson H.H."/>
            <person name="Zhang M."/>
            <person name="Coutinho P.M."/>
            <person name="Kenerley C.M."/>
            <person name="Monte E."/>
            <person name="Baker S.E."/>
            <person name="Grigoriev I.V."/>
        </authorList>
    </citation>
    <scope>NUCLEOTIDE SEQUENCE [LARGE SCALE GENOMIC DNA]</scope>
    <source>
        <strain evidence="2">ATCC 20476 / IMI 206040</strain>
    </source>
</reference>
<name>G9P3H8_HYPAI</name>
<dbReference type="HOGENOM" id="CLU_2794272_0_0_1"/>
<dbReference type="AlphaFoldDB" id="G9P3H8"/>
<evidence type="ECO:0000313" key="2">
    <source>
        <dbReference type="Proteomes" id="UP000005426"/>
    </source>
</evidence>
<organism evidence="1 2">
    <name type="scientific">Hypocrea atroviridis (strain ATCC 20476 / IMI 206040)</name>
    <name type="common">Trichoderma atroviride</name>
    <dbReference type="NCBI Taxonomy" id="452589"/>
    <lineage>
        <taxon>Eukaryota</taxon>
        <taxon>Fungi</taxon>
        <taxon>Dikarya</taxon>
        <taxon>Ascomycota</taxon>
        <taxon>Pezizomycotina</taxon>
        <taxon>Sordariomycetes</taxon>
        <taxon>Hypocreomycetidae</taxon>
        <taxon>Hypocreales</taxon>
        <taxon>Hypocreaceae</taxon>
        <taxon>Trichoderma</taxon>
    </lineage>
</organism>
<gene>
    <name evidence="1" type="ORF">TRIATDRAFT_258273</name>
</gene>
<protein>
    <submittedName>
        <fullName evidence="1">Uncharacterized protein</fullName>
    </submittedName>
</protein>
<dbReference type="EMBL" id="ABDG02000026">
    <property type="protein sequence ID" value="EHK42936.1"/>
    <property type="molecule type" value="Genomic_DNA"/>
</dbReference>